<dbReference type="Proteomes" id="UP000054911">
    <property type="component" value="Unassembled WGS sequence"/>
</dbReference>
<protein>
    <submittedName>
        <fullName evidence="1">Uncharacterized protein</fullName>
    </submittedName>
</protein>
<dbReference type="AlphaFoldDB" id="A0A158E7Z2"/>
<accession>A0A158E7Z2</accession>
<evidence type="ECO:0000313" key="2">
    <source>
        <dbReference type="Proteomes" id="UP000054911"/>
    </source>
</evidence>
<organism evidence="1 2">
    <name type="scientific">Caballeronia pedi</name>
    <dbReference type="NCBI Taxonomy" id="1777141"/>
    <lineage>
        <taxon>Bacteria</taxon>
        <taxon>Pseudomonadati</taxon>
        <taxon>Pseudomonadota</taxon>
        <taxon>Betaproteobacteria</taxon>
        <taxon>Burkholderiales</taxon>
        <taxon>Burkholderiaceae</taxon>
        <taxon>Caballeronia</taxon>
    </lineage>
</organism>
<reference evidence="1" key="1">
    <citation type="submission" date="2016-01" db="EMBL/GenBank/DDBJ databases">
        <authorList>
            <person name="Peeters C."/>
        </authorList>
    </citation>
    <scope>NUCLEOTIDE SEQUENCE [LARGE SCALE GENOMIC DNA]</scope>
    <source>
        <strain evidence="1">LMG 29323</strain>
    </source>
</reference>
<dbReference type="EMBL" id="FCOE02000083">
    <property type="protein sequence ID" value="SAL02526.1"/>
    <property type="molecule type" value="Genomic_DNA"/>
</dbReference>
<comment type="caution">
    <text evidence="1">The sequence shown here is derived from an EMBL/GenBank/DDBJ whole genome shotgun (WGS) entry which is preliminary data.</text>
</comment>
<dbReference type="STRING" id="1777141.AWB80_08382"/>
<proteinExistence type="predicted"/>
<gene>
    <name evidence="1" type="ORF">AWB80_08382</name>
</gene>
<sequence>MKPNPEKTRRQLGELGAMAAQTEAMERRILSIATVRLRQVKSKIDEARAQAMTGGEDAQKHYQDLVTERGQLNQVIANARAVLANS</sequence>
<evidence type="ECO:0000313" key="1">
    <source>
        <dbReference type="EMBL" id="SAL02526.1"/>
    </source>
</evidence>
<keyword evidence="2" id="KW-1185">Reference proteome</keyword>
<name>A0A158E7Z2_9BURK</name>